<feature type="transmembrane region" description="Helical" evidence="1">
    <location>
        <begin position="183"/>
        <end position="202"/>
    </location>
</feature>
<keyword evidence="1" id="KW-0472">Membrane</keyword>
<feature type="transmembrane region" description="Helical" evidence="1">
    <location>
        <begin position="214"/>
        <end position="235"/>
    </location>
</feature>
<gene>
    <name evidence="2" type="ORF">ELS83_20805</name>
</gene>
<dbReference type="RefSeq" id="WP_171597502.1">
    <property type="nucleotide sequence ID" value="NZ_RZNH01000059.1"/>
</dbReference>
<dbReference type="Proteomes" id="UP000732105">
    <property type="component" value="Unassembled WGS sequence"/>
</dbReference>
<feature type="transmembrane region" description="Helical" evidence="1">
    <location>
        <begin position="270"/>
        <end position="292"/>
    </location>
</feature>
<reference evidence="2 3" key="1">
    <citation type="submission" date="2018-12" db="EMBL/GenBank/DDBJ databases">
        <title>Marinifilum JC070 sp. nov., a marine bacterium isolated from Yongle Blue Hole in the South China Sea.</title>
        <authorList>
            <person name="Fu T."/>
        </authorList>
    </citation>
    <scope>NUCLEOTIDE SEQUENCE [LARGE SCALE GENOMIC DNA]</scope>
    <source>
        <strain evidence="2 3">JC070</strain>
    </source>
</reference>
<keyword evidence="3" id="KW-1185">Reference proteome</keyword>
<evidence type="ECO:0000313" key="2">
    <source>
        <dbReference type="EMBL" id="NOU62243.1"/>
    </source>
</evidence>
<accession>A0ABX1X2D1</accession>
<comment type="caution">
    <text evidence="2">The sequence shown here is derived from an EMBL/GenBank/DDBJ whole genome shotgun (WGS) entry which is preliminary data.</text>
</comment>
<evidence type="ECO:0000313" key="3">
    <source>
        <dbReference type="Proteomes" id="UP000732105"/>
    </source>
</evidence>
<organism evidence="2 3">
    <name type="scientific">Marinifilum caeruleilacunae</name>
    <dbReference type="NCBI Taxonomy" id="2499076"/>
    <lineage>
        <taxon>Bacteria</taxon>
        <taxon>Pseudomonadati</taxon>
        <taxon>Bacteroidota</taxon>
        <taxon>Bacteroidia</taxon>
        <taxon>Marinilabiliales</taxon>
        <taxon>Marinifilaceae</taxon>
    </lineage>
</organism>
<keyword evidence="1" id="KW-0812">Transmembrane</keyword>
<keyword evidence="1" id="KW-1133">Transmembrane helix</keyword>
<name>A0ABX1X2D1_9BACT</name>
<proteinExistence type="predicted"/>
<evidence type="ECO:0000256" key="1">
    <source>
        <dbReference type="SAM" id="Phobius"/>
    </source>
</evidence>
<protein>
    <submittedName>
        <fullName evidence="2">Uncharacterized protein</fullName>
    </submittedName>
</protein>
<sequence>MDQKFQDFEKSIKGKHSFNFTPKYKEEFSIKVTPRIFVEIAAKTFEALAWEVVFQDDHQIEAKRPGSFDKWTHGIVATANPMGKVVVKSESLGNEMWDLGKNSKRVKLFIYAFNEILKTYDESQLKELQEEVERKDNWDDYEVPEKLPAPANFRQPQLWVPALGIGIVALLLAYLIAFLSMESVYVIGLFELGAGFILGFSLKELMKLGNYTKWASIKNVLIGAVVLTFVMNQIFQYQMILSRNPLEPIGFFEYMKLRIEHGFTLKEINLGAIGLVIFWAVQIGLTYLIAYLKTLNASIKISMERVPVEVVDFTIYHFVKGKNELAVKQELSKMGWKSELEHEMVFEAIGGVHGGQELRRL</sequence>
<feature type="transmembrane region" description="Helical" evidence="1">
    <location>
        <begin position="158"/>
        <end position="177"/>
    </location>
</feature>
<dbReference type="EMBL" id="RZNH01000059">
    <property type="protein sequence ID" value="NOU62243.1"/>
    <property type="molecule type" value="Genomic_DNA"/>
</dbReference>